<dbReference type="OrthoDB" id="6251307at2759"/>
<evidence type="ECO:0000313" key="5">
    <source>
        <dbReference type="WBParaSite" id="HCON_00068030-00001"/>
    </source>
</evidence>
<dbReference type="SMART" id="SM00908">
    <property type="entry name" value="Gal-bind_lectin"/>
    <property type="match status" value="2"/>
</dbReference>
<reference evidence="5" key="1">
    <citation type="submission" date="2020-12" db="UniProtKB">
        <authorList>
            <consortium name="WormBaseParasite"/>
        </authorList>
    </citation>
    <scope>IDENTIFICATION</scope>
    <source>
        <strain evidence="5">MHco3</strain>
    </source>
</reference>
<keyword evidence="1 2" id="KW-0430">Lectin</keyword>
<dbReference type="PANTHER" id="PTHR11346:SF116">
    <property type="entry name" value="GALECTIN"/>
    <property type="match status" value="1"/>
</dbReference>
<dbReference type="InterPro" id="IPR044156">
    <property type="entry name" value="Galectin-like"/>
</dbReference>
<dbReference type="AlphaFoldDB" id="A0A7I4YAN3"/>
<dbReference type="OMA" id="GVHWGGR"/>
<dbReference type="GO" id="GO:0016936">
    <property type="term" value="F:galactoside binding"/>
    <property type="evidence" value="ECO:0007669"/>
    <property type="project" value="TreeGrafter"/>
</dbReference>
<dbReference type="SMART" id="SM00276">
    <property type="entry name" value="GLECT"/>
    <property type="match status" value="2"/>
</dbReference>
<dbReference type="Proteomes" id="UP000025227">
    <property type="component" value="Unplaced"/>
</dbReference>
<evidence type="ECO:0000313" key="4">
    <source>
        <dbReference type="Proteomes" id="UP000025227"/>
    </source>
</evidence>
<dbReference type="CDD" id="cd00070">
    <property type="entry name" value="GLECT"/>
    <property type="match status" value="2"/>
</dbReference>
<sequence>MAHPTDAPIPVPYTTKLGQPLMAGQTIDIHGAINEDANRVEVNLLHGASQIDPGQAALHVNLRFDEGKIVMNSYMGGQWGKEERESMPFKKGQKFDLRIRVHVDYMEISCDGKKVHEYKHRMPFDQIEYLQIKGDCTLNGVHWGGRFYKVPWESAFPDGHLKAGQKIVLYGIPKGERWNLDLLGRDGDILFHFNPRFKDKQIVRNSYKSGVWAKEEREGPFPFEKEHGFDLTIQNEPYSMQIFVNSEQIGTFAHRTEDPVRDYIGMRIDGEIEITSIEFN</sequence>
<evidence type="ECO:0000256" key="1">
    <source>
        <dbReference type="ARBA" id="ARBA00022734"/>
    </source>
</evidence>
<proteinExistence type="predicted"/>
<dbReference type="SUPFAM" id="SSF49899">
    <property type="entry name" value="Concanavalin A-like lectins/glucanases"/>
    <property type="match status" value="2"/>
</dbReference>
<feature type="domain" description="Galectin" evidence="3">
    <location>
        <begin position="153"/>
        <end position="280"/>
    </location>
</feature>
<dbReference type="Pfam" id="PF00337">
    <property type="entry name" value="Gal-bind_lectin"/>
    <property type="match status" value="2"/>
</dbReference>
<keyword evidence="4" id="KW-1185">Reference proteome</keyword>
<dbReference type="Gene3D" id="2.60.120.200">
    <property type="match status" value="2"/>
</dbReference>
<evidence type="ECO:0000256" key="2">
    <source>
        <dbReference type="RuleBase" id="RU102079"/>
    </source>
</evidence>
<evidence type="ECO:0000259" key="3">
    <source>
        <dbReference type="PROSITE" id="PS51304"/>
    </source>
</evidence>
<organism evidence="4 5">
    <name type="scientific">Haemonchus contortus</name>
    <name type="common">Barber pole worm</name>
    <dbReference type="NCBI Taxonomy" id="6289"/>
    <lineage>
        <taxon>Eukaryota</taxon>
        <taxon>Metazoa</taxon>
        <taxon>Ecdysozoa</taxon>
        <taxon>Nematoda</taxon>
        <taxon>Chromadorea</taxon>
        <taxon>Rhabditida</taxon>
        <taxon>Rhabditina</taxon>
        <taxon>Rhabditomorpha</taxon>
        <taxon>Strongyloidea</taxon>
        <taxon>Trichostrongylidae</taxon>
        <taxon>Haemonchus</taxon>
    </lineage>
</organism>
<dbReference type="GO" id="GO:0030246">
    <property type="term" value="F:carbohydrate binding"/>
    <property type="evidence" value="ECO:0007669"/>
    <property type="project" value="UniProtKB-UniRule"/>
</dbReference>
<dbReference type="FunFam" id="2.60.120.200:FF:000276">
    <property type="entry name" value="Galectin"/>
    <property type="match status" value="1"/>
</dbReference>
<dbReference type="PANTHER" id="PTHR11346">
    <property type="entry name" value="GALECTIN"/>
    <property type="match status" value="1"/>
</dbReference>
<dbReference type="FunFam" id="2.60.120.200:FF:000145">
    <property type="entry name" value="Galectin"/>
    <property type="match status" value="1"/>
</dbReference>
<dbReference type="InterPro" id="IPR013320">
    <property type="entry name" value="ConA-like_dom_sf"/>
</dbReference>
<dbReference type="InterPro" id="IPR001079">
    <property type="entry name" value="Galectin_CRD"/>
</dbReference>
<accession>A0A7I4YAN3</accession>
<name>A0A7I4YAN3_HAECO</name>
<dbReference type="WBParaSite" id="HCON_00068030-00001">
    <property type="protein sequence ID" value="HCON_00068030-00001"/>
    <property type="gene ID" value="HCON_00068030"/>
</dbReference>
<protein>
    <recommendedName>
        <fullName evidence="2">Galectin</fullName>
    </recommendedName>
</protein>
<dbReference type="PROSITE" id="PS51304">
    <property type="entry name" value="GALECTIN"/>
    <property type="match status" value="2"/>
</dbReference>
<feature type="domain" description="Galectin" evidence="3">
    <location>
        <begin position="13"/>
        <end position="144"/>
    </location>
</feature>